<dbReference type="PANTHER" id="PTHR33050">
    <property type="entry name" value="REVERSE TRANSCRIPTASE DOMAIN-CONTAINING PROTEIN"/>
    <property type="match status" value="1"/>
</dbReference>
<dbReference type="EMBL" id="CACVKT020003253">
    <property type="protein sequence ID" value="CAC5382730.1"/>
    <property type="molecule type" value="Genomic_DNA"/>
</dbReference>
<proteinExistence type="predicted"/>
<dbReference type="PANTHER" id="PTHR33050:SF8">
    <property type="entry name" value="REVERSE TRANSCRIPTASE DOMAIN-CONTAINING PROTEIN"/>
    <property type="match status" value="1"/>
</dbReference>
<name>A0A6J8BHS7_MYTCO</name>
<organism evidence="1 2">
    <name type="scientific">Mytilus coruscus</name>
    <name type="common">Sea mussel</name>
    <dbReference type="NCBI Taxonomy" id="42192"/>
    <lineage>
        <taxon>Eukaryota</taxon>
        <taxon>Metazoa</taxon>
        <taxon>Spiralia</taxon>
        <taxon>Lophotrochozoa</taxon>
        <taxon>Mollusca</taxon>
        <taxon>Bivalvia</taxon>
        <taxon>Autobranchia</taxon>
        <taxon>Pteriomorphia</taxon>
        <taxon>Mytilida</taxon>
        <taxon>Mytiloidea</taxon>
        <taxon>Mytilidae</taxon>
        <taxon>Mytilinae</taxon>
        <taxon>Mytilus</taxon>
    </lineage>
</organism>
<sequence>MELAKEVELGRMLGPFTEKPISTLRISPIGLVQKPDNGWCLITHLSYPNLYSVNDFIDEDFCKVKYTYFDSVLEMISNLGRSALIAKLDISPAFRLLIINPADFDLLGIMFDGKYYIEALVSVINKRTSKSKSVMRLILPLVLFTLCNNTQFKAKHIEAMVIQCDRRFFISVSDVSIQSSGNRCRKESDQDTYEILGNHFEADINYLLQNSVAPSTFKTYLGGLESFCNFRVNFGWNKKWPAPL</sequence>
<keyword evidence="2" id="KW-1185">Reference proteome</keyword>
<evidence type="ECO:0000313" key="2">
    <source>
        <dbReference type="Proteomes" id="UP000507470"/>
    </source>
</evidence>
<reference evidence="1 2" key="1">
    <citation type="submission" date="2020-06" db="EMBL/GenBank/DDBJ databases">
        <authorList>
            <person name="Li R."/>
            <person name="Bekaert M."/>
        </authorList>
    </citation>
    <scope>NUCLEOTIDE SEQUENCE [LARGE SCALE GENOMIC DNA]</scope>
    <source>
        <strain evidence="2">wild</strain>
    </source>
</reference>
<gene>
    <name evidence="1" type="ORF">MCOR_18527</name>
</gene>
<dbReference type="OrthoDB" id="2505595at2759"/>
<dbReference type="InterPro" id="IPR052055">
    <property type="entry name" value="Hepadnavirus_pol/RT"/>
</dbReference>
<dbReference type="Proteomes" id="UP000507470">
    <property type="component" value="Unassembled WGS sequence"/>
</dbReference>
<evidence type="ECO:0008006" key="3">
    <source>
        <dbReference type="Google" id="ProtNLM"/>
    </source>
</evidence>
<dbReference type="AlphaFoldDB" id="A0A6J8BHS7"/>
<protein>
    <recommendedName>
        <fullName evidence="3">Reverse transcriptase domain-containing protein</fullName>
    </recommendedName>
</protein>
<evidence type="ECO:0000313" key="1">
    <source>
        <dbReference type="EMBL" id="CAC5382730.1"/>
    </source>
</evidence>
<accession>A0A6J8BHS7</accession>